<dbReference type="PANTHER" id="PTHR30086">
    <property type="entry name" value="ARGININE EXPORTER PROTEIN ARGO"/>
    <property type="match status" value="1"/>
</dbReference>
<dbReference type="EMBL" id="JBHUNE010000007">
    <property type="protein sequence ID" value="MFD2758713.1"/>
    <property type="molecule type" value="Genomic_DNA"/>
</dbReference>
<evidence type="ECO:0000313" key="8">
    <source>
        <dbReference type="Proteomes" id="UP001597492"/>
    </source>
</evidence>
<keyword evidence="3 6" id="KW-0812">Transmembrane</keyword>
<feature type="transmembrane region" description="Helical" evidence="6">
    <location>
        <begin position="185"/>
        <end position="204"/>
    </location>
</feature>
<reference evidence="8" key="1">
    <citation type="journal article" date="2019" name="Int. J. Syst. Evol. Microbiol.">
        <title>The Global Catalogue of Microorganisms (GCM) 10K type strain sequencing project: providing services to taxonomists for standard genome sequencing and annotation.</title>
        <authorList>
            <consortium name="The Broad Institute Genomics Platform"/>
            <consortium name="The Broad Institute Genome Sequencing Center for Infectious Disease"/>
            <person name="Wu L."/>
            <person name="Ma J."/>
        </authorList>
    </citation>
    <scope>NUCLEOTIDE SEQUENCE [LARGE SCALE GENOMIC DNA]</scope>
    <source>
        <strain evidence="8">TISTR 1514</strain>
    </source>
</reference>
<evidence type="ECO:0000313" key="7">
    <source>
        <dbReference type="EMBL" id="MFD2758713.1"/>
    </source>
</evidence>
<evidence type="ECO:0000256" key="4">
    <source>
        <dbReference type="ARBA" id="ARBA00022989"/>
    </source>
</evidence>
<keyword evidence="5 6" id="KW-0472">Membrane</keyword>
<dbReference type="Pfam" id="PF01810">
    <property type="entry name" value="LysE"/>
    <property type="match status" value="1"/>
</dbReference>
<keyword evidence="4 6" id="KW-1133">Transmembrane helix</keyword>
<dbReference type="RefSeq" id="WP_019619157.1">
    <property type="nucleotide sequence ID" value="NZ_JBHUNE010000007.1"/>
</dbReference>
<evidence type="ECO:0000256" key="6">
    <source>
        <dbReference type="SAM" id="Phobius"/>
    </source>
</evidence>
<name>A0ABW5V085_9MICO</name>
<dbReference type="InterPro" id="IPR001123">
    <property type="entry name" value="LeuE-type"/>
</dbReference>
<evidence type="ECO:0000256" key="2">
    <source>
        <dbReference type="ARBA" id="ARBA00022475"/>
    </source>
</evidence>
<sequence length="208" mass="21123">MDGSLVIAFWGVSAMFILLPGADWAYILASGSRRGGATPAIGGMMTGHLVVIVGVAAGIAAVVAAFPLALTALSVAGGGYLVYLGVSSLRSGADTNPDVKDVSVNPGGLYARGVGVSLLNPKVFLLLLALLPQFTTPNGSVPLSLQLLALGGVHLVTCTVVYLLLGFGAGIVLERRPGTARIVRLVSGGIMILIGALVIGEQVVEHLR</sequence>
<feature type="transmembrane region" description="Helical" evidence="6">
    <location>
        <begin position="109"/>
        <end position="131"/>
    </location>
</feature>
<feature type="transmembrane region" description="Helical" evidence="6">
    <location>
        <begin position="6"/>
        <end position="29"/>
    </location>
</feature>
<protein>
    <submittedName>
        <fullName evidence="7">LysE family translocator</fullName>
    </submittedName>
</protein>
<evidence type="ECO:0000256" key="1">
    <source>
        <dbReference type="ARBA" id="ARBA00004651"/>
    </source>
</evidence>
<accession>A0ABW5V085</accession>
<evidence type="ECO:0000256" key="5">
    <source>
        <dbReference type="ARBA" id="ARBA00023136"/>
    </source>
</evidence>
<evidence type="ECO:0000256" key="3">
    <source>
        <dbReference type="ARBA" id="ARBA00022692"/>
    </source>
</evidence>
<gene>
    <name evidence="7" type="ORF">ACFSW7_10040</name>
</gene>
<keyword evidence="2" id="KW-1003">Cell membrane</keyword>
<comment type="subcellular location">
    <subcellularLocation>
        <location evidence="1">Cell membrane</location>
        <topology evidence="1">Multi-pass membrane protein</topology>
    </subcellularLocation>
</comment>
<dbReference type="PANTHER" id="PTHR30086:SF20">
    <property type="entry name" value="ARGININE EXPORTER PROTEIN ARGO-RELATED"/>
    <property type="match status" value="1"/>
</dbReference>
<feature type="transmembrane region" description="Helical" evidence="6">
    <location>
        <begin position="68"/>
        <end position="89"/>
    </location>
</feature>
<proteinExistence type="predicted"/>
<dbReference type="Proteomes" id="UP001597492">
    <property type="component" value="Unassembled WGS sequence"/>
</dbReference>
<keyword evidence="8" id="KW-1185">Reference proteome</keyword>
<feature type="transmembrane region" description="Helical" evidence="6">
    <location>
        <begin position="41"/>
        <end position="62"/>
    </location>
</feature>
<organism evidence="7 8">
    <name type="scientific">Gulosibacter faecalis</name>
    <dbReference type="NCBI Taxonomy" id="272240"/>
    <lineage>
        <taxon>Bacteria</taxon>
        <taxon>Bacillati</taxon>
        <taxon>Actinomycetota</taxon>
        <taxon>Actinomycetes</taxon>
        <taxon>Micrococcales</taxon>
        <taxon>Microbacteriaceae</taxon>
        <taxon>Gulosibacter</taxon>
    </lineage>
</organism>
<feature type="transmembrane region" description="Helical" evidence="6">
    <location>
        <begin position="151"/>
        <end position="173"/>
    </location>
</feature>
<comment type="caution">
    <text evidence="7">The sequence shown here is derived from an EMBL/GenBank/DDBJ whole genome shotgun (WGS) entry which is preliminary data.</text>
</comment>